<accession>A0A2H3SXD4</accession>
<proteinExistence type="predicted"/>
<keyword evidence="1" id="KW-0732">Signal</keyword>
<organism evidence="2 3">
    <name type="scientific">Fusarium oxysporum</name>
    <name type="common">Fusarium vascular wilt</name>
    <dbReference type="NCBI Taxonomy" id="5507"/>
    <lineage>
        <taxon>Eukaryota</taxon>
        <taxon>Fungi</taxon>
        <taxon>Dikarya</taxon>
        <taxon>Ascomycota</taxon>
        <taxon>Pezizomycotina</taxon>
        <taxon>Sordariomycetes</taxon>
        <taxon>Hypocreomycetidae</taxon>
        <taxon>Hypocreales</taxon>
        <taxon>Nectriaceae</taxon>
        <taxon>Fusarium</taxon>
        <taxon>Fusarium oxysporum species complex</taxon>
    </lineage>
</organism>
<protein>
    <submittedName>
        <fullName evidence="2">Uncharacterized protein</fullName>
    </submittedName>
</protein>
<dbReference type="VEuPathDB" id="FungiDB:HZS61_014672"/>
<dbReference type="EMBL" id="FMJY01000003">
    <property type="protein sequence ID" value="SCO80831.1"/>
    <property type="molecule type" value="Genomic_DNA"/>
</dbReference>
<sequence length="100" mass="11176">MQLVLLLCYAITAAAATDIISARVYSKTNLKGSYKDVHGFGCVNITPSTFKVESIHLRHQTFCYLYPAKNCKGSSIYTSRDVDDLRLDPTHSIHCFDNSN</sequence>
<gene>
    <name evidence="2" type="ORF">FRV6_05044</name>
</gene>
<evidence type="ECO:0000313" key="3">
    <source>
        <dbReference type="Proteomes" id="UP000219369"/>
    </source>
</evidence>
<evidence type="ECO:0000313" key="2">
    <source>
        <dbReference type="EMBL" id="SCO80831.1"/>
    </source>
</evidence>
<reference evidence="3" key="1">
    <citation type="submission" date="2016-09" db="EMBL/GenBank/DDBJ databases">
        <authorList>
            <person name="Guldener U."/>
        </authorList>
    </citation>
    <scope>NUCLEOTIDE SEQUENCE [LARGE SCALE GENOMIC DNA]</scope>
    <source>
        <strain evidence="3">V64-1</strain>
    </source>
</reference>
<feature type="chain" id="PRO_5013689092" evidence="1">
    <location>
        <begin position="17"/>
        <end position="100"/>
    </location>
</feature>
<name>A0A2H3SXD4_FUSOX</name>
<feature type="signal peptide" evidence="1">
    <location>
        <begin position="1"/>
        <end position="16"/>
    </location>
</feature>
<dbReference type="Proteomes" id="UP000219369">
    <property type="component" value="Unassembled WGS sequence"/>
</dbReference>
<evidence type="ECO:0000256" key="1">
    <source>
        <dbReference type="SAM" id="SignalP"/>
    </source>
</evidence>
<dbReference type="OrthoDB" id="5036585at2759"/>
<dbReference type="AlphaFoldDB" id="A0A2H3SXD4"/>